<dbReference type="PANTHER" id="PTHR43711:SF31">
    <property type="entry name" value="HISTIDINE KINASE"/>
    <property type="match status" value="1"/>
</dbReference>
<feature type="transmembrane region" description="Helical" evidence="7">
    <location>
        <begin position="159"/>
        <end position="177"/>
    </location>
</feature>
<dbReference type="SMART" id="SM00387">
    <property type="entry name" value="HATPase_c"/>
    <property type="match status" value="1"/>
</dbReference>
<evidence type="ECO:0000256" key="6">
    <source>
        <dbReference type="ARBA" id="ARBA00023012"/>
    </source>
</evidence>
<dbReference type="EC" id="2.7.13.3" evidence="2"/>
<evidence type="ECO:0000313" key="10">
    <source>
        <dbReference type="Proteomes" id="UP000184048"/>
    </source>
</evidence>
<keyword evidence="5 9" id="KW-0418">Kinase</keyword>
<gene>
    <name evidence="9" type="ORF">SAMN02745131_03174</name>
</gene>
<dbReference type="RefSeq" id="WP_072836316.1">
    <property type="nucleotide sequence ID" value="NZ_FQUU01000014.1"/>
</dbReference>
<evidence type="ECO:0000256" key="2">
    <source>
        <dbReference type="ARBA" id="ARBA00012438"/>
    </source>
</evidence>
<dbReference type="PANTHER" id="PTHR43711">
    <property type="entry name" value="TWO-COMPONENT HISTIDINE KINASE"/>
    <property type="match status" value="1"/>
</dbReference>
<keyword evidence="4" id="KW-0808">Transferase</keyword>
<sequence>MEIVYQKIQYLQEKLRAADILRNMDPILHYPFQLLARIKVLGSASELGEYEKRKLGVFNQLNFFQLLTGTLIPIIGMLHADKLPFSAWVIACLPALTSLVVLFMNYKRRYETALLTYFIAYPFFTCIVYLNGMNSGMELHFILFGILSVFFLQDIGYMLFTVAFSMVSYFILSVVLKDFIYQVEFENKVLYLCNQAIAIVFIFYGLYLVKKENTEYQFRLIKQNRALHKKNLEISKQKQIIAHKAKLLQTQKKELTQLDALKNRLFSVISHDLKSPMYAMRNLFQNMHHYDLPAEEVKSMVPDVLKDLNYTIGLMENLLQWSKSQMQAESVRAQEIDLSQLINDVIKVLHLQAEAKSVKIESTVCDATHVYADRDMINLVLRNLISNAIKFTPSMGRISIGIHQHNYFVEVFVQDSGQGITKEAIEKINENNFYTTKGTESESGTGLGLMLCKEFLAKHGGKMHIESAPGQGSIFSFTLPLQA</sequence>
<keyword evidence="7" id="KW-1133">Transmembrane helix</keyword>
<dbReference type="EMBL" id="FQUU01000014">
    <property type="protein sequence ID" value="SHF63804.1"/>
    <property type="molecule type" value="Genomic_DNA"/>
</dbReference>
<evidence type="ECO:0000256" key="7">
    <source>
        <dbReference type="SAM" id="Phobius"/>
    </source>
</evidence>
<evidence type="ECO:0000256" key="3">
    <source>
        <dbReference type="ARBA" id="ARBA00022553"/>
    </source>
</evidence>
<feature type="transmembrane region" description="Helical" evidence="7">
    <location>
        <begin position="61"/>
        <end position="79"/>
    </location>
</feature>
<dbReference type="STRING" id="1121884.SAMN02745131_03174"/>
<dbReference type="GO" id="GO:0000155">
    <property type="term" value="F:phosphorelay sensor kinase activity"/>
    <property type="evidence" value="ECO:0007669"/>
    <property type="project" value="InterPro"/>
</dbReference>
<feature type="transmembrane region" description="Helical" evidence="7">
    <location>
        <begin position="85"/>
        <end position="106"/>
    </location>
</feature>
<dbReference type="SUPFAM" id="SSF47384">
    <property type="entry name" value="Homodimeric domain of signal transducing histidine kinase"/>
    <property type="match status" value="1"/>
</dbReference>
<dbReference type="Gene3D" id="3.30.565.10">
    <property type="entry name" value="Histidine kinase-like ATPase, C-terminal domain"/>
    <property type="match status" value="1"/>
</dbReference>
<keyword evidence="3" id="KW-0597">Phosphoprotein</keyword>
<dbReference type="InterPro" id="IPR050736">
    <property type="entry name" value="Sensor_HK_Regulatory"/>
</dbReference>
<evidence type="ECO:0000256" key="5">
    <source>
        <dbReference type="ARBA" id="ARBA00022777"/>
    </source>
</evidence>
<dbReference type="InterPro" id="IPR036097">
    <property type="entry name" value="HisK_dim/P_sf"/>
</dbReference>
<keyword evidence="7" id="KW-0472">Membrane</keyword>
<organism evidence="9 10">
    <name type="scientific">Flavisolibacter ginsengisoli DSM 18119</name>
    <dbReference type="NCBI Taxonomy" id="1121884"/>
    <lineage>
        <taxon>Bacteria</taxon>
        <taxon>Pseudomonadati</taxon>
        <taxon>Bacteroidota</taxon>
        <taxon>Chitinophagia</taxon>
        <taxon>Chitinophagales</taxon>
        <taxon>Chitinophagaceae</taxon>
        <taxon>Flavisolibacter</taxon>
    </lineage>
</organism>
<accession>A0A1M5D9Z4</accession>
<dbReference type="OrthoDB" id="9810447at2"/>
<dbReference type="InterPro" id="IPR004358">
    <property type="entry name" value="Sig_transdc_His_kin-like_C"/>
</dbReference>
<dbReference type="InterPro" id="IPR003594">
    <property type="entry name" value="HATPase_dom"/>
</dbReference>
<dbReference type="InterPro" id="IPR036890">
    <property type="entry name" value="HATPase_C_sf"/>
</dbReference>
<dbReference type="CDD" id="cd00075">
    <property type="entry name" value="HATPase"/>
    <property type="match status" value="1"/>
</dbReference>
<dbReference type="CDD" id="cd00082">
    <property type="entry name" value="HisKA"/>
    <property type="match status" value="1"/>
</dbReference>
<reference evidence="9 10" key="1">
    <citation type="submission" date="2016-11" db="EMBL/GenBank/DDBJ databases">
        <authorList>
            <person name="Jaros S."/>
            <person name="Januszkiewicz K."/>
            <person name="Wedrychowicz H."/>
        </authorList>
    </citation>
    <scope>NUCLEOTIDE SEQUENCE [LARGE SCALE GENOMIC DNA]</scope>
    <source>
        <strain evidence="9 10">DSM 18119</strain>
    </source>
</reference>
<evidence type="ECO:0000313" key="9">
    <source>
        <dbReference type="EMBL" id="SHF63804.1"/>
    </source>
</evidence>
<dbReference type="PRINTS" id="PR00344">
    <property type="entry name" value="BCTRLSENSOR"/>
</dbReference>
<comment type="catalytic activity">
    <reaction evidence="1">
        <text>ATP + protein L-histidine = ADP + protein N-phospho-L-histidine.</text>
        <dbReference type="EC" id="2.7.13.3"/>
    </reaction>
</comment>
<dbReference type="SMART" id="SM00388">
    <property type="entry name" value="HisKA"/>
    <property type="match status" value="1"/>
</dbReference>
<evidence type="ECO:0000256" key="1">
    <source>
        <dbReference type="ARBA" id="ARBA00000085"/>
    </source>
</evidence>
<keyword evidence="7" id="KW-0812">Transmembrane</keyword>
<proteinExistence type="predicted"/>
<dbReference type="Pfam" id="PF02518">
    <property type="entry name" value="HATPase_c"/>
    <property type="match status" value="1"/>
</dbReference>
<feature type="domain" description="Histidine kinase" evidence="8">
    <location>
        <begin position="268"/>
        <end position="483"/>
    </location>
</feature>
<dbReference type="PROSITE" id="PS50109">
    <property type="entry name" value="HIS_KIN"/>
    <property type="match status" value="1"/>
</dbReference>
<dbReference type="Gene3D" id="1.10.287.130">
    <property type="match status" value="1"/>
</dbReference>
<protein>
    <recommendedName>
        <fullName evidence="2">histidine kinase</fullName>
        <ecNumber evidence="2">2.7.13.3</ecNumber>
    </recommendedName>
</protein>
<evidence type="ECO:0000256" key="4">
    <source>
        <dbReference type="ARBA" id="ARBA00022679"/>
    </source>
</evidence>
<name>A0A1M5D9Z4_9BACT</name>
<feature type="transmembrane region" description="Helical" evidence="7">
    <location>
        <begin position="189"/>
        <end position="209"/>
    </location>
</feature>
<dbReference type="InterPro" id="IPR005467">
    <property type="entry name" value="His_kinase_dom"/>
</dbReference>
<dbReference type="FunFam" id="3.30.565.10:FF:000006">
    <property type="entry name" value="Sensor histidine kinase WalK"/>
    <property type="match status" value="1"/>
</dbReference>
<dbReference type="SUPFAM" id="SSF55874">
    <property type="entry name" value="ATPase domain of HSP90 chaperone/DNA topoisomerase II/histidine kinase"/>
    <property type="match status" value="1"/>
</dbReference>
<evidence type="ECO:0000259" key="8">
    <source>
        <dbReference type="PROSITE" id="PS50109"/>
    </source>
</evidence>
<dbReference type="InterPro" id="IPR003661">
    <property type="entry name" value="HisK_dim/P_dom"/>
</dbReference>
<keyword evidence="10" id="KW-1185">Reference proteome</keyword>
<feature type="transmembrane region" description="Helical" evidence="7">
    <location>
        <begin position="113"/>
        <end position="130"/>
    </location>
</feature>
<dbReference type="AlphaFoldDB" id="A0A1M5D9Z4"/>
<dbReference type="Proteomes" id="UP000184048">
    <property type="component" value="Unassembled WGS sequence"/>
</dbReference>
<keyword evidence="6" id="KW-0902">Two-component regulatory system</keyword>